<protein>
    <submittedName>
        <fullName evidence="1">Uncharacterized protein</fullName>
    </submittedName>
</protein>
<keyword evidence="2" id="KW-1185">Reference proteome</keyword>
<dbReference type="EMBL" id="JAUCMV010000004">
    <property type="protein sequence ID" value="KAK0404022.1"/>
    <property type="molecule type" value="Genomic_DNA"/>
</dbReference>
<dbReference type="AlphaFoldDB" id="A0AA39HG96"/>
<evidence type="ECO:0000313" key="1">
    <source>
        <dbReference type="EMBL" id="KAK0404022.1"/>
    </source>
</evidence>
<comment type="caution">
    <text evidence="1">The sequence shown here is derived from an EMBL/GenBank/DDBJ whole genome shotgun (WGS) entry which is preliminary data.</text>
</comment>
<organism evidence="1 2">
    <name type="scientific">Steinernema hermaphroditum</name>
    <dbReference type="NCBI Taxonomy" id="289476"/>
    <lineage>
        <taxon>Eukaryota</taxon>
        <taxon>Metazoa</taxon>
        <taxon>Ecdysozoa</taxon>
        <taxon>Nematoda</taxon>
        <taxon>Chromadorea</taxon>
        <taxon>Rhabditida</taxon>
        <taxon>Tylenchina</taxon>
        <taxon>Panagrolaimomorpha</taxon>
        <taxon>Strongyloidoidea</taxon>
        <taxon>Steinernematidae</taxon>
        <taxon>Steinernema</taxon>
    </lineage>
</organism>
<gene>
    <name evidence="1" type="ORF">QR680_017245</name>
</gene>
<reference evidence="1" key="1">
    <citation type="submission" date="2023-06" db="EMBL/GenBank/DDBJ databases">
        <title>Genomic analysis of the entomopathogenic nematode Steinernema hermaphroditum.</title>
        <authorList>
            <person name="Schwarz E.M."/>
            <person name="Heppert J.K."/>
            <person name="Baniya A."/>
            <person name="Schwartz H.T."/>
            <person name="Tan C.-H."/>
            <person name="Antoshechkin I."/>
            <person name="Sternberg P.W."/>
            <person name="Goodrich-Blair H."/>
            <person name="Dillman A.R."/>
        </authorList>
    </citation>
    <scope>NUCLEOTIDE SEQUENCE</scope>
    <source>
        <strain evidence="1">PS9179</strain>
        <tissue evidence="1">Whole animal</tissue>
    </source>
</reference>
<accession>A0AA39HG96</accession>
<proteinExistence type="predicted"/>
<name>A0AA39HG96_9BILA</name>
<dbReference type="Proteomes" id="UP001175271">
    <property type="component" value="Unassembled WGS sequence"/>
</dbReference>
<sequence length="117" mass="12914">MLMSLLKLDPQGVVSEAEVTHLLPQVADDPFEATHLLLEVVARGPQLHHLFLVLLAGALHRQVVPGPPVLVAYGLLDLRRGTVVCTTRSQVQRRYASRPACVQGRLEERRSKQHGKG</sequence>
<evidence type="ECO:0000313" key="2">
    <source>
        <dbReference type="Proteomes" id="UP001175271"/>
    </source>
</evidence>